<evidence type="ECO:0000313" key="9">
    <source>
        <dbReference type="Proteomes" id="UP000243579"/>
    </source>
</evidence>
<feature type="transmembrane region" description="Helical" evidence="6">
    <location>
        <begin position="308"/>
        <end position="325"/>
    </location>
</feature>
<feature type="transmembrane region" description="Helical" evidence="6">
    <location>
        <begin position="359"/>
        <end position="382"/>
    </location>
</feature>
<name>A0A1V9YMK6_ACHHY</name>
<feature type="transmembrane region" description="Helical" evidence="6">
    <location>
        <begin position="243"/>
        <end position="263"/>
    </location>
</feature>
<keyword evidence="4 6" id="KW-1133">Transmembrane helix</keyword>
<evidence type="ECO:0000256" key="6">
    <source>
        <dbReference type="SAM" id="Phobius"/>
    </source>
</evidence>
<keyword evidence="5 6" id="KW-0472">Membrane</keyword>
<dbReference type="GO" id="GO:0008506">
    <property type="term" value="F:sucrose:proton symporter activity"/>
    <property type="evidence" value="ECO:0007669"/>
    <property type="project" value="TreeGrafter"/>
</dbReference>
<keyword evidence="9" id="KW-1185">Reference proteome</keyword>
<dbReference type="AlphaFoldDB" id="A0A1V9YMK6"/>
<organism evidence="8 9">
    <name type="scientific">Achlya hypogyna</name>
    <name type="common">Oomycete</name>
    <name type="synonym">Protoachlya hypogyna</name>
    <dbReference type="NCBI Taxonomy" id="1202772"/>
    <lineage>
        <taxon>Eukaryota</taxon>
        <taxon>Sar</taxon>
        <taxon>Stramenopiles</taxon>
        <taxon>Oomycota</taxon>
        <taxon>Saprolegniomycetes</taxon>
        <taxon>Saprolegniales</taxon>
        <taxon>Achlyaceae</taxon>
        <taxon>Achlya</taxon>
    </lineage>
</organism>
<dbReference type="PANTHER" id="PTHR19432:SF26">
    <property type="entry name" value="MAJOR FACILITATOR SUPERFAMILY (MFS) PROFILE DOMAIN-CONTAINING PROTEIN"/>
    <property type="match status" value="1"/>
</dbReference>
<keyword evidence="3 6" id="KW-0812">Transmembrane</keyword>
<evidence type="ECO:0000256" key="1">
    <source>
        <dbReference type="ARBA" id="ARBA00004141"/>
    </source>
</evidence>
<dbReference type="Proteomes" id="UP000243579">
    <property type="component" value="Unassembled WGS sequence"/>
</dbReference>
<comment type="subcellular location">
    <subcellularLocation>
        <location evidence="1">Membrane</location>
        <topology evidence="1">Multi-pass membrane protein</topology>
    </subcellularLocation>
</comment>
<dbReference type="Gene3D" id="1.20.1250.20">
    <property type="entry name" value="MFS general substrate transporter like domains"/>
    <property type="match status" value="2"/>
</dbReference>
<evidence type="ECO:0000256" key="4">
    <source>
        <dbReference type="ARBA" id="ARBA00022989"/>
    </source>
</evidence>
<feature type="transmembrane region" description="Helical" evidence="6">
    <location>
        <begin position="86"/>
        <end position="105"/>
    </location>
</feature>
<dbReference type="InterPro" id="IPR036259">
    <property type="entry name" value="MFS_trans_sf"/>
</dbReference>
<keyword evidence="2" id="KW-0813">Transport</keyword>
<feature type="chain" id="PRO_5012348046" evidence="7">
    <location>
        <begin position="28"/>
        <end position="451"/>
    </location>
</feature>
<accession>A0A1V9YMK6</accession>
<dbReference type="SUPFAM" id="SSF103473">
    <property type="entry name" value="MFS general substrate transporter"/>
    <property type="match status" value="1"/>
</dbReference>
<sequence>MYHDSLNPRAAGASFPLLLLVCAPVMATKMAWAAQWAGIGPLLESLLTSWQVQLIQLIGPVTGILVAPAVGAHSDRCTSRFGQRRPYMFVGALATIVCWLLMPMIPNLVVSQGHPSDNEKTLVTVATVLCYLWMDIAVNMVQMASYLLIADVAGDRQVVASSIAGMYSILGQLCVSLFIWTQGPAQAYLKWFFTMLVVFMLCTVLPVCRFVHEDPWKPWEGATPRTNVLWSCIHGVKTLPRQLAVYFAAFVMAEYGFISYTGVKGQFFGQHVYNGTKEGADKCGSNCTVAQTRYNDGVALAGGLTDNLFNVCGLVFLACLPMLIQRFGVRKVLLGALLPQVGFIVLALCKVVWFDVLLVVLTTATQQTIYSLQIPLIVAVLGSNDDKRLGLFFGAYNTASCLGQLSNFAVTSLVLSDDDASFSVAIVVGGVVSAAALLVIYRFFTVRMERW</sequence>
<feature type="transmembrane region" description="Helical" evidence="6">
    <location>
        <begin position="422"/>
        <end position="444"/>
    </location>
</feature>
<dbReference type="EMBL" id="JNBR01001475">
    <property type="protein sequence ID" value="OQR86944.1"/>
    <property type="molecule type" value="Genomic_DNA"/>
</dbReference>
<dbReference type="PANTHER" id="PTHR19432">
    <property type="entry name" value="SUGAR TRANSPORTER"/>
    <property type="match status" value="1"/>
</dbReference>
<feature type="transmembrane region" description="Helical" evidence="6">
    <location>
        <begin position="191"/>
        <end position="211"/>
    </location>
</feature>
<feature type="transmembrane region" description="Helical" evidence="6">
    <location>
        <begin position="158"/>
        <end position="179"/>
    </location>
</feature>
<dbReference type="Pfam" id="PF13347">
    <property type="entry name" value="MFS_2"/>
    <property type="match status" value="1"/>
</dbReference>
<feature type="transmembrane region" description="Helical" evidence="6">
    <location>
        <begin position="332"/>
        <end position="353"/>
    </location>
</feature>
<feature type="transmembrane region" description="Helical" evidence="6">
    <location>
        <begin position="389"/>
        <end position="410"/>
    </location>
</feature>
<keyword evidence="7" id="KW-0732">Signal</keyword>
<feature type="transmembrane region" description="Helical" evidence="6">
    <location>
        <begin position="57"/>
        <end position="74"/>
    </location>
</feature>
<evidence type="ECO:0000256" key="3">
    <source>
        <dbReference type="ARBA" id="ARBA00022692"/>
    </source>
</evidence>
<dbReference type="GO" id="GO:0016020">
    <property type="term" value="C:membrane"/>
    <property type="evidence" value="ECO:0007669"/>
    <property type="project" value="UniProtKB-SubCell"/>
</dbReference>
<protein>
    <submittedName>
        <fullName evidence="8">Glycoside-Pentoside-Hexuronide (GPH):Cation Symporter Family</fullName>
    </submittedName>
</protein>
<evidence type="ECO:0000256" key="7">
    <source>
        <dbReference type="SAM" id="SignalP"/>
    </source>
</evidence>
<feature type="signal peptide" evidence="7">
    <location>
        <begin position="1"/>
        <end position="27"/>
    </location>
</feature>
<proteinExistence type="predicted"/>
<comment type="caution">
    <text evidence="8">The sequence shown here is derived from an EMBL/GenBank/DDBJ whole genome shotgun (WGS) entry which is preliminary data.</text>
</comment>
<evidence type="ECO:0000256" key="2">
    <source>
        <dbReference type="ARBA" id="ARBA00022448"/>
    </source>
</evidence>
<reference evidence="8 9" key="1">
    <citation type="journal article" date="2014" name="Genome Biol. Evol.">
        <title>The secreted proteins of Achlya hypogyna and Thraustotheca clavata identify the ancestral oomycete secretome and reveal gene acquisitions by horizontal gene transfer.</title>
        <authorList>
            <person name="Misner I."/>
            <person name="Blouin N."/>
            <person name="Leonard G."/>
            <person name="Richards T.A."/>
            <person name="Lane C.E."/>
        </authorList>
    </citation>
    <scope>NUCLEOTIDE SEQUENCE [LARGE SCALE GENOMIC DNA]</scope>
    <source>
        <strain evidence="8 9">ATCC 48635</strain>
    </source>
</reference>
<evidence type="ECO:0000313" key="8">
    <source>
        <dbReference type="EMBL" id="OQR86944.1"/>
    </source>
</evidence>
<gene>
    <name evidence="8" type="ORF">ACHHYP_09735</name>
</gene>
<feature type="transmembrane region" description="Helical" evidence="6">
    <location>
        <begin position="125"/>
        <end position="149"/>
    </location>
</feature>
<dbReference type="OrthoDB" id="28755at2759"/>
<evidence type="ECO:0000256" key="5">
    <source>
        <dbReference type="ARBA" id="ARBA00023136"/>
    </source>
</evidence>